<protein>
    <recommendedName>
        <fullName evidence="3">START domain-containing protein</fullName>
    </recommendedName>
</protein>
<proteinExistence type="predicted"/>
<dbReference type="InterPro" id="IPR002913">
    <property type="entry name" value="START_lipid-bd_dom"/>
</dbReference>
<keyword evidence="2" id="KW-0812">Transmembrane</keyword>
<organism evidence="4 5">
    <name type="scientific">Ilex paraguariensis</name>
    <name type="common">yerba mate</name>
    <dbReference type="NCBI Taxonomy" id="185542"/>
    <lineage>
        <taxon>Eukaryota</taxon>
        <taxon>Viridiplantae</taxon>
        <taxon>Streptophyta</taxon>
        <taxon>Embryophyta</taxon>
        <taxon>Tracheophyta</taxon>
        <taxon>Spermatophyta</taxon>
        <taxon>Magnoliopsida</taxon>
        <taxon>eudicotyledons</taxon>
        <taxon>Gunneridae</taxon>
        <taxon>Pentapetalae</taxon>
        <taxon>asterids</taxon>
        <taxon>campanulids</taxon>
        <taxon>Aquifoliales</taxon>
        <taxon>Aquifoliaceae</taxon>
        <taxon>Ilex</taxon>
    </lineage>
</organism>
<dbReference type="EMBL" id="CAUOFW020002476">
    <property type="protein sequence ID" value="CAK9154008.1"/>
    <property type="molecule type" value="Genomic_DNA"/>
</dbReference>
<accession>A0ABC8S9V9</accession>
<dbReference type="PANTHER" id="PTHR19308">
    <property type="entry name" value="PHOSPHATIDYLCHOLINE TRANSFER PROTEIN"/>
    <property type="match status" value="1"/>
</dbReference>
<dbReference type="InterPro" id="IPR051213">
    <property type="entry name" value="START_lipid_transfer"/>
</dbReference>
<name>A0ABC8S9V9_9AQUA</name>
<dbReference type="Pfam" id="PF01852">
    <property type="entry name" value="START"/>
    <property type="match status" value="1"/>
</dbReference>
<dbReference type="GO" id="GO:0005737">
    <property type="term" value="C:cytoplasm"/>
    <property type="evidence" value="ECO:0007669"/>
    <property type="project" value="UniProtKB-ARBA"/>
</dbReference>
<dbReference type="FunFam" id="3.30.530.20:FF:000027">
    <property type="entry name" value="StAR-related lipid transfer protein 7, mitochondrial"/>
    <property type="match status" value="1"/>
</dbReference>
<evidence type="ECO:0000256" key="2">
    <source>
        <dbReference type="SAM" id="Phobius"/>
    </source>
</evidence>
<keyword evidence="2" id="KW-1133">Transmembrane helix</keyword>
<feature type="domain" description="START" evidence="3">
    <location>
        <begin position="112"/>
        <end position="299"/>
    </location>
</feature>
<feature type="region of interest" description="Disordered" evidence="1">
    <location>
        <begin position="56"/>
        <end position="88"/>
    </location>
</feature>
<evidence type="ECO:0000256" key="1">
    <source>
        <dbReference type="SAM" id="MobiDB-lite"/>
    </source>
</evidence>
<dbReference type="Gene3D" id="3.30.530.20">
    <property type="match status" value="1"/>
</dbReference>
<keyword evidence="2" id="KW-0472">Membrane</keyword>
<dbReference type="AlphaFoldDB" id="A0ABC8S9V9"/>
<feature type="transmembrane region" description="Helical" evidence="2">
    <location>
        <begin position="12"/>
        <end position="33"/>
    </location>
</feature>
<dbReference type="Proteomes" id="UP001642360">
    <property type="component" value="Unassembled WGS sequence"/>
</dbReference>
<evidence type="ECO:0000313" key="5">
    <source>
        <dbReference type="Proteomes" id="UP001642360"/>
    </source>
</evidence>
<dbReference type="SUPFAM" id="SSF55961">
    <property type="entry name" value="Bet v1-like"/>
    <property type="match status" value="1"/>
</dbReference>
<sequence length="411" mass="45760">MTGGGGGGGESGWGSCFAYTIGAVAVILIWQLISNTGLKSSFFFFFLPNNHFRSQEAATPNPSAPPPPPSFGSFNNSTVPASSALSPPRVSGFISDSDLKSVIDNLDEKLQEHERWDSVIDRRNNLLCYKAKCCKPKDGPLKYLSVTIFENCSAEVLRDFYMDNDYRKQWDKTLIKHEQFQVDESNGTEIGRTIKKFPLLTPREYILAWRVWEGKDKIFYCCSKGCEHPMAPIQKKYVRVGFFRSGWRIRKVLGRNACEIQMVHQEDAGLNVEIAKLAFAKGIWSYVCKMDHALRKYSAFYHLRPIIAVNAISLIQKVPPELDTINISSADHPETSTASAICCKVACERSRKKLLRPSNKLIANGLIFLGGVICLSRGQSNLGAKVAMAYILSKLTKRGASSSQSRQALVP</sequence>
<keyword evidence="5" id="KW-1185">Reference proteome</keyword>
<dbReference type="PROSITE" id="PS50848">
    <property type="entry name" value="START"/>
    <property type="match status" value="1"/>
</dbReference>
<reference evidence="4 5" key="1">
    <citation type="submission" date="2024-02" db="EMBL/GenBank/DDBJ databases">
        <authorList>
            <person name="Vignale AGUSTIN F."/>
            <person name="Sosa J E."/>
            <person name="Modenutti C."/>
        </authorList>
    </citation>
    <scope>NUCLEOTIDE SEQUENCE [LARGE SCALE GENOMIC DNA]</scope>
</reference>
<evidence type="ECO:0000313" key="4">
    <source>
        <dbReference type="EMBL" id="CAK9154008.1"/>
    </source>
</evidence>
<evidence type="ECO:0000259" key="3">
    <source>
        <dbReference type="PROSITE" id="PS50848"/>
    </source>
</evidence>
<dbReference type="CDD" id="cd08870">
    <property type="entry name" value="START_STARD2_7-like"/>
    <property type="match status" value="1"/>
</dbReference>
<gene>
    <name evidence="4" type="ORF">ILEXP_LOCUS22310</name>
</gene>
<dbReference type="InterPro" id="IPR023393">
    <property type="entry name" value="START-like_dom_sf"/>
</dbReference>
<comment type="caution">
    <text evidence="4">The sequence shown here is derived from an EMBL/GenBank/DDBJ whole genome shotgun (WGS) entry which is preliminary data.</text>
</comment>
<dbReference type="PANTHER" id="PTHR19308:SF13">
    <property type="entry name" value="OS02G0468400 PROTEIN"/>
    <property type="match status" value="1"/>
</dbReference>